<evidence type="ECO:0000256" key="6">
    <source>
        <dbReference type="ARBA" id="ARBA00022741"/>
    </source>
</evidence>
<dbReference type="AlphaFoldDB" id="A0AAF5HZ78"/>
<dbReference type="GO" id="GO:0003924">
    <property type="term" value="F:GTPase activity"/>
    <property type="evidence" value="ECO:0007669"/>
    <property type="project" value="InterPro"/>
</dbReference>
<comment type="similarity">
    <text evidence="3">Belongs to the TRAFAC class translation factor GTPase superfamily. Classic translation factor GTPase family. EF-Tu/EF-1A subfamily.</text>
</comment>
<keyword evidence="9" id="KW-0342">GTP-binding</keyword>
<dbReference type="Gene3D" id="3.30.1370.10">
    <property type="entry name" value="K Homology domain, type 1"/>
    <property type="match status" value="2"/>
</dbReference>
<dbReference type="PROSITE" id="PS00301">
    <property type="entry name" value="G_TR_1"/>
    <property type="match status" value="1"/>
</dbReference>
<evidence type="ECO:0000256" key="1">
    <source>
        <dbReference type="ARBA" id="ARBA00004496"/>
    </source>
</evidence>
<evidence type="ECO:0000256" key="4">
    <source>
        <dbReference type="ARBA" id="ARBA00022490"/>
    </source>
</evidence>
<dbReference type="InterPro" id="IPR036612">
    <property type="entry name" value="KH_dom_type_1_sf"/>
</dbReference>
<dbReference type="FunFam" id="2.40.30.10:FF:000017">
    <property type="entry name" value="Eukaryotic peptide chain release factor GTP-binding subunit"/>
    <property type="match status" value="1"/>
</dbReference>
<feature type="region of interest" description="Disordered" evidence="11">
    <location>
        <begin position="1085"/>
        <end position="1139"/>
    </location>
</feature>
<dbReference type="NCBIfam" id="TIGR01460">
    <property type="entry name" value="HAD-SF-IIA"/>
    <property type="match status" value="1"/>
</dbReference>
<evidence type="ECO:0000256" key="5">
    <source>
        <dbReference type="ARBA" id="ARBA00022553"/>
    </source>
</evidence>
<dbReference type="InterPro" id="IPR000795">
    <property type="entry name" value="T_Tr_GTP-bd_dom"/>
</dbReference>
<dbReference type="CDD" id="cd22394">
    <property type="entry name" value="KH-I_KRR1_rpt2"/>
    <property type="match status" value="1"/>
</dbReference>
<evidence type="ECO:0000313" key="13">
    <source>
        <dbReference type="Proteomes" id="UP000035681"/>
    </source>
</evidence>
<dbReference type="InterPro" id="IPR048549">
    <property type="entry name" value="KRR1-like_KH2_euk"/>
</dbReference>
<dbReference type="NCBIfam" id="TIGR01452">
    <property type="entry name" value="PGP_euk"/>
    <property type="match status" value="1"/>
</dbReference>
<dbReference type="PRINTS" id="PR00315">
    <property type="entry name" value="ELONGATNFCT"/>
</dbReference>
<dbReference type="InterPro" id="IPR041174">
    <property type="entry name" value="KRR1-like_KH1"/>
</dbReference>
<dbReference type="Gene3D" id="3.40.50.300">
    <property type="entry name" value="P-loop containing nucleotide triphosphate hydrolases"/>
    <property type="match status" value="1"/>
</dbReference>
<dbReference type="Pfam" id="PF13242">
    <property type="entry name" value="Hydrolase_like"/>
    <property type="match status" value="1"/>
</dbReference>
<evidence type="ECO:0000259" key="12">
    <source>
        <dbReference type="PROSITE" id="PS51722"/>
    </source>
</evidence>
<dbReference type="Pfam" id="PF17903">
    <property type="entry name" value="KH_KRR1_1st"/>
    <property type="match status" value="1"/>
</dbReference>
<dbReference type="InterPro" id="IPR004087">
    <property type="entry name" value="KH_dom"/>
</dbReference>
<dbReference type="Pfam" id="PF21800">
    <property type="entry name" value="KH_KRR1_2nd"/>
    <property type="match status" value="1"/>
</dbReference>
<evidence type="ECO:0000256" key="10">
    <source>
        <dbReference type="ARBA" id="ARBA00023242"/>
    </source>
</evidence>
<dbReference type="SMART" id="SM00322">
    <property type="entry name" value="KH"/>
    <property type="match status" value="1"/>
</dbReference>
<dbReference type="SUPFAM" id="SSF52540">
    <property type="entry name" value="P-loop containing nucleoside triphosphate hydrolases"/>
    <property type="match status" value="1"/>
</dbReference>
<proteinExistence type="inferred from homology"/>
<evidence type="ECO:0000256" key="2">
    <source>
        <dbReference type="ARBA" id="ARBA00004604"/>
    </source>
</evidence>
<dbReference type="GO" id="GO:0042254">
    <property type="term" value="P:ribosome biogenesis"/>
    <property type="evidence" value="ECO:0007669"/>
    <property type="project" value="UniProtKB-ARBA"/>
</dbReference>
<organism evidence="13 14">
    <name type="scientific">Strongyloides stercoralis</name>
    <name type="common">Threadworm</name>
    <dbReference type="NCBI Taxonomy" id="6248"/>
    <lineage>
        <taxon>Eukaryota</taxon>
        <taxon>Metazoa</taxon>
        <taxon>Ecdysozoa</taxon>
        <taxon>Nematoda</taxon>
        <taxon>Chromadorea</taxon>
        <taxon>Rhabditida</taxon>
        <taxon>Tylenchina</taxon>
        <taxon>Panagrolaimomorpha</taxon>
        <taxon>Strongyloidoidea</taxon>
        <taxon>Strongyloididae</taxon>
        <taxon>Strongyloides</taxon>
    </lineage>
</organism>
<dbReference type="InterPro" id="IPR031157">
    <property type="entry name" value="G_TR_CS"/>
</dbReference>
<accession>A0AAF5HZ78</accession>
<dbReference type="GO" id="GO:0005737">
    <property type="term" value="C:cytoplasm"/>
    <property type="evidence" value="ECO:0007669"/>
    <property type="project" value="UniProtKB-SubCell"/>
</dbReference>
<dbReference type="InterPro" id="IPR027417">
    <property type="entry name" value="P-loop_NTPase"/>
</dbReference>
<dbReference type="FunFam" id="2.40.30.10:FF:000020">
    <property type="entry name" value="Translation elongation factor EF-1"/>
    <property type="match status" value="1"/>
</dbReference>
<feature type="region of interest" description="Disordered" evidence="11">
    <location>
        <begin position="338"/>
        <end position="400"/>
    </location>
</feature>
<dbReference type="CDD" id="cd01883">
    <property type="entry name" value="EF1_alpha"/>
    <property type="match status" value="1"/>
</dbReference>
<dbReference type="Gene3D" id="3.40.50.1000">
    <property type="entry name" value="HAD superfamily/HAD-like"/>
    <property type="match status" value="2"/>
</dbReference>
<feature type="compositionally biased region" description="Basic and acidic residues" evidence="11">
    <location>
        <begin position="371"/>
        <end position="400"/>
    </location>
</feature>
<dbReference type="FunFam" id="3.30.1370.10:FF:000014">
    <property type="entry name" value="KRR1 small subunit processome component"/>
    <property type="match status" value="1"/>
</dbReference>
<evidence type="ECO:0000256" key="3">
    <source>
        <dbReference type="ARBA" id="ARBA00007249"/>
    </source>
</evidence>
<dbReference type="InterPro" id="IPR006357">
    <property type="entry name" value="HAD-SF_hydro_IIA"/>
</dbReference>
<dbReference type="SUPFAM" id="SSF50465">
    <property type="entry name" value="EF-Tu/eEF-1alpha/eIF2-gamma C-terminal domain"/>
    <property type="match status" value="1"/>
</dbReference>
<keyword evidence="10" id="KW-0539">Nucleus</keyword>
<dbReference type="InterPro" id="IPR009000">
    <property type="entry name" value="Transl_B-barrel_sf"/>
</dbReference>
<dbReference type="InterPro" id="IPR048548">
    <property type="entry name" value="KRR1-like_KH2"/>
</dbReference>
<dbReference type="InterPro" id="IPR054696">
    <property type="entry name" value="GTP-eEF1A_C"/>
</dbReference>
<keyword evidence="4" id="KW-0963">Cytoplasm</keyword>
<dbReference type="Gene3D" id="2.40.30.10">
    <property type="entry name" value="Translation factors"/>
    <property type="match status" value="2"/>
</dbReference>
<dbReference type="InterPro" id="IPR009001">
    <property type="entry name" value="Transl_elong_EF1A/Init_IF2_C"/>
</dbReference>
<dbReference type="InterPro" id="IPR036412">
    <property type="entry name" value="HAD-like_sf"/>
</dbReference>
<keyword evidence="8" id="KW-0648">Protein biosynthesis</keyword>
<feature type="compositionally biased region" description="Polar residues" evidence="11">
    <location>
        <begin position="344"/>
        <end position="358"/>
    </location>
</feature>
<sequence length="1139" mass="128781">VVVFFFATMLSIPTLKLEEMLNSFDNFLFDADGVLWLGNHPIPGATEFINLLVSNNKNVYLISNNSTKTLEDYGKKLIKLGFDNIPLKNVFTPAIVGADYIAKNKKNNHPAYVIGTSGLAKTLRNVGVETIGVGEDHFGRYTKSDFLENINLECPVSAVVVSYDNHFSYTKMMKAANYLVNEDVLFVVTNEDKTFPGPNPSVIIPGSGSMAAAVVACAPRSPVVIGKPHTAILEYMKVHVNIERSRTIMFGDRLDTDIAFAHNNGLKSCLVETGIHKLTDVENLPRDIKNRESLIPHYIKYLVMTDQQNLENKQKFSFNPNAPSFVLNVNAPSFVPGQGFVYQPPQQNNIESGNQSSSPPEVPPPEVEVAPPKKVEENNVKEEKVTKESGGDSNNRYDSEKFSKEKEAEIAALSSKFKRAVYVKDESRKETINIVFIGHVDAGKSTIGGQLMYLTGMVDKRTLEKYEKEAKDKGRESWYLSWALDTNEEEREKGKTVECGRAYFETERRHFTILDAPGHKSFVPNMISGATQADLAVLVISARKGEFETGFDRGGQTREHAMLVKTAGVKHLIILVNKMDDVTVQWSEERYNTIHDKLTPYLKKLGFNPKTDITYIPVSGLTGAFMKEKPQNNVCPWYTGPCFLEYIDKVLPEIHRDYDGPSRCLVVDKFSDMGTMIIGKMESGVIAKGQNMILMPNKTTVQILQCLSDDIESDMVISGNNVKLKLKGVEESDVLPGFVICSPDSLCSTGRIFDAEVVILEHKSIIAPGYSCVLHIHSAIEEVTVKNIICTINKKTGAKERARYVRQDEKAIIRFEAAESFCMETFKNFPQMGRFTLRDEGKSIAIGKIVKMTEESQEPKFKAPPGKDPQWWDISTFERKDNKYGLLCESSFATIFPKYREKYIRECWPLLEQELEKHFIKPDLDLVEGTMTVRTTRKTWDPYMIFKARDLINLLARSVPYENAVKILQDDTFCDIIKIASMVPNKERFVKRRARLIGNNGATLKAMELLTDCYVLVQGGTVAAIGSVQGLKEVRHIVEDCMRNIHPIFNIKTLMIKKELMKDEKLKNENWDRFLPKFKKKVQSSSTTNAIKKKKAKKWKKKDEYTPFPPPQQPSKVDKMLESGEYFLKNNKNRKRKRT</sequence>
<dbReference type="Proteomes" id="UP000035681">
    <property type="component" value="Unplaced"/>
</dbReference>
<keyword evidence="7" id="KW-0694">RNA-binding</keyword>
<dbReference type="CDD" id="cd04089">
    <property type="entry name" value="eRF3_II"/>
    <property type="match status" value="1"/>
</dbReference>
<dbReference type="Pfam" id="PF00009">
    <property type="entry name" value="GTP_EFTU"/>
    <property type="match status" value="1"/>
</dbReference>
<dbReference type="InterPro" id="IPR048550">
    <property type="entry name" value="KRR1-like_KH1_euk"/>
</dbReference>
<dbReference type="PANTHER" id="PTHR23115">
    <property type="entry name" value="TRANSLATION FACTOR"/>
    <property type="match status" value="1"/>
</dbReference>
<keyword evidence="13" id="KW-1185">Reference proteome</keyword>
<dbReference type="GO" id="GO:0005525">
    <property type="term" value="F:GTP binding"/>
    <property type="evidence" value="ECO:0007669"/>
    <property type="project" value="UniProtKB-KW"/>
</dbReference>
<feature type="compositionally biased region" description="Basic residues" evidence="11">
    <location>
        <begin position="1091"/>
        <end position="1100"/>
    </location>
</feature>
<protein>
    <submittedName>
        <fullName evidence="14">4-nitrophenylphosphatase</fullName>
    </submittedName>
</protein>
<dbReference type="CDD" id="cd03704">
    <property type="entry name" value="eRF3_C_III"/>
    <property type="match status" value="1"/>
</dbReference>
<evidence type="ECO:0000256" key="8">
    <source>
        <dbReference type="ARBA" id="ARBA00022917"/>
    </source>
</evidence>
<evidence type="ECO:0000313" key="14">
    <source>
        <dbReference type="WBParaSite" id="TCONS_00004429.p1"/>
    </source>
</evidence>
<dbReference type="GO" id="GO:0016791">
    <property type="term" value="F:phosphatase activity"/>
    <property type="evidence" value="ECO:0007669"/>
    <property type="project" value="InterPro"/>
</dbReference>
<evidence type="ECO:0000256" key="11">
    <source>
        <dbReference type="SAM" id="MobiDB-lite"/>
    </source>
</evidence>
<dbReference type="GO" id="GO:0005730">
    <property type="term" value="C:nucleolus"/>
    <property type="evidence" value="ECO:0007669"/>
    <property type="project" value="UniProtKB-SubCell"/>
</dbReference>
<dbReference type="InterPro" id="IPR050100">
    <property type="entry name" value="TRAFAC_GTPase_members"/>
</dbReference>
<dbReference type="Pfam" id="PF13344">
    <property type="entry name" value="Hydrolase_6"/>
    <property type="match status" value="1"/>
</dbReference>
<dbReference type="GO" id="GO:0006415">
    <property type="term" value="P:translational termination"/>
    <property type="evidence" value="ECO:0007669"/>
    <property type="project" value="UniProtKB-ARBA"/>
</dbReference>
<dbReference type="WBParaSite" id="TCONS_00004429.p1">
    <property type="protein sequence ID" value="TCONS_00004429.p1"/>
    <property type="gene ID" value="XLOC_001841"/>
</dbReference>
<comment type="subcellular location">
    <subcellularLocation>
        <location evidence="1">Cytoplasm</location>
    </subcellularLocation>
    <subcellularLocation>
        <location evidence="2">Nucleus</location>
        <location evidence="2">Nucleolus</location>
    </subcellularLocation>
</comment>
<keyword evidence="5" id="KW-0597">Phosphoprotein</keyword>
<dbReference type="CDD" id="cd22393">
    <property type="entry name" value="KH-I_KRR1_rpt1"/>
    <property type="match status" value="1"/>
</dbReference>
<dbReference type="SUPFAM" id="SSF56784">
    <property type="entry name" value="HAD-like"/>
    <property type="match status" value="1"/>
</dbReference>
<dbReference type="GO" id="GO:0003723">
    <property type="term" value="F:RNA binding"/>
    <property type="evidence" value="ECO:0007669"/>
    <property type="project" value="UniProtKB-KW"/>
</dbReference>
<reference evidence="14" key="1">
    <citation type="submission" date="2024-02" db="UniProtKB">
        <authorList>
            <consortium name="WormBaseParasite"/>
        </authorList>
    </citation>
    <scope>IDENTIFICATION</scope>
</reference>
<feature type="domain" description="Tr-type G" evidence="12">
    <location>
        <begin position="429"/>
        <end position="655"/>
    </location>
</feature>
<dbReference type="SUPFAM" id="SSF54791">
    <property type="entry name" value="Eukaryotic type KH-domain (KH-domain type I)"/>
    <property type="match status" value="1"/>
</dbReference>
<keyword evidence="6" id="KW-0547">Nucleotide-binding</keyword>
<dbReference type="Pfam" id="PF22594">
    <property type="entry name" value="GTP-eEF1A_C"/>
    <property type="match status" value="1"/>
</dbReference>
<name>A0AAF5HZ78_STRER</name>
<evidence type="ECO:0000256" key="7">
    <source>
        <dbReference type="ARBA" id="ARBA00022884"/>
    </source>
</evidence>
<evidence type="ECO:0000256" key="9">
    <source>
        <dbReference type="ARBA" id="ARBA00023134"/>
    </source>
</evidence>
<dbReference type="InterPro" id="IPR006349">
    <property type="entry name" value="PGP_euk"/>
</dbReference>
<dbReference type="PROSITE" id="PS51722">
    <property type="entry name" value="G_TR_2"/>
    <property type="match status" value="1"/>
</dbReference>
<dbReference type="InterPro" id="IPR023214">
    <property type="entry name" value="HAD_sf"/>
</dbReference>
<dbReference type="FunFam" id="3.40.50.300:FF:000270">
    <property type="entry name" value="Eukaryotic peptide chain release factor GTP-binding subunit ERF3A"/>
    <property type="match status" value="1"/>
</dbReference>
<dbReference type="SUPFAM" id="SSF50447">
    <property type="entry name" value="Translation proteins"/>
    <property type="match status" value="1"/>
</dbReference>